<keyword evidence="9 17" id="KW-0418">Kinase</keyword>
<dbReference type="InterPro" id="IPR050640">
    <property type="entry name" value="Bact_2-comp_sensor_kinase"/>
</dbReference>
<dbReference type="SUPFAM" id="SSF55874">
    <property type="entry name" value="ATPase domain of HSP90 chaperone/DNA topoisomerase II/histidine kinase"/>
    <property type="match status" value="1"/>
</dbReference>
<evidence type="ECO:0000313" key="17">
    <source>
        <dbReference type="EMBL" id="MBB6634645.1"/>
    </source>
</evidence>
<evidence type="ECO:0000256" key="6">
    <source>
        <dbReference type="ARBA" id="ARBA00022679"/>
    </source>
</evidence>
<dbReference type="InterPro" id="IPR033479">
    <property type="entry name" value="dCache_1"/>
</dbReference>
<evidence type="ECO:0000256" key="12">
    <source>
        <dbReference type="ARBA" id="ARBA00023012"/>
    </source>
</evidence>
<keyword evidence="4" id="KW-1003">Cell membrane</keyword>
<dbReference type="Pfam" id="PF02743">
    <property type="entry name" value="dCache_1"/>
    <property type="match status" value="1"/>
</dbReference>
<dbReference type="CDD" id="cd18773">
    <property type="entry name" value="PDC1_HK_sensor"/>
    <property type="match status" value="1"/>
</dbReference>
<dbReference type="PANTHER" id="PTHR34220:SF7">
    <property type="entry name" value="SENSOR HISTIDINE KINASE YPDA"/>
    <property type="match status" value="1"/>
</dbReference>
<dbReference type="InterPro" id="IPR003660">
    <property type="entry name" value="HAMP_dom"/>
</dbReference>
<comment type="subcellular location">
    <subcellularLocation>
        <location evidence="2">Cell membrane</location>
        <topology evidence="2">Multi-pass membrane protein</topology>
    </subcellularLocation>
</comment>
<dbReference type="Pfam" id="PF02518">
    <property type="entry name" value="HATPase_c"/>
    <property type="match status" value="1"/>
</dbReference>
<dbReference type="InterPro" id="IPR003594">
    <property type="entry name" value="HATPase_dom"/>
</dbReference>
<keyword evidence="13 14" id="KW-0472">Membrane</keyword>
<evidence type="ECO:0000256" key="1">
    <source>
        <dbReference type="ARBA" id="ARBA00000085"/>
    </source>
</evidence>
<dbReference type="RefSeq" id="WP_185119876.1">
    <property type="nucleotide sequence ID" value="NZ_JACJVQ010000007.1"/>
</dbReference>
<comment type="catalytic activity">
    <reaction evidence="1">
        <text>ATP + protein L-histidine = ADP + protein N-phospho-L-histidine.</text>
        <dbReference type="EC" id="2.7.13.3"/>
    </reaction>
</comment>
<dbReference type="PRINTS" id="PR00344">
    <property type="entry name" value="BCTRLSENSOR"/>
</dbReference>
<evidence type="ECO:0000256" key="4">
    <source>
        <dbReference type="ARBA" id="ARBA00022475"/>
    </source>
</evidence>
<evidence type="ECO:0000256" key="11">
    <source>
        <dbReference type="ARBA" id="ARBA00022989"/>
    </source>
</evidence>
<dbReference type="InterPro" id="IPR005467">
    <property type="entry name" value="His_kinase_dom"/>
</dbReference>
<keyword evidence="18" id="KW-1185">Reference proteome</keyword>
<dbReference type="PROSITE" id="PS50885">
    <property type="entry name" value="HAMP"/>
    <property type="match status" value="1"/>
</dbReference>
<keyword evidence="10" id="KW-0067">ATP-binding</keyword>
<dbReference type="InterPro" id="IPR004358">
    <property type="entry name" value="Sig_transdc_His_kin-like_C"/>
</dbReference>
<dbReference type="CDD" id="cd06225">
    <property type="entry name" value="HAMP"/>
    <property type="match status" value="1"/>
</dbReference>
<dbReference type="EC" id="2.7.13.3" evidence="3"/>
<dbReference type="Pfam" id="PF06580">
    <property type="entry name" value="His_kinase"/>
    <property type="match status" value="1"/>
</dbReference>
<keyword evidence="5" id="KW-0597">Phosphoprotein</keyword>
<keyword evidence="12" id="KW-0902">Two-component regulatory system</keyword>
<dbReference type="InterPro" id="IPR010559">
    <property type="entry name" value="Sig_transdc_His_kin_internal"/>
</dbReference>
<dbReference type="Gene3D" id="3.30.565.10">
    <property type="entry name" value="Histidine kinase-like ATPase, C-terminal domain"/>
    <property type="match status" value="1"/>
</dbReference>
<evidence type="ECO:0000259" key="15">
    <source>
        <dbReference type="PROSITE" id="PS50109"/>
    </source>
</evidence>
<dbReference type="Gene3D" id="3.30.450.20">
    <property type="entry name" value="PAS domain"/>
    <property type="match status" value="2"/>
</dbReference>
<evidence type="ECO:0000259" key="16">
    <source>
        <dbReference type="PROSITE" id="PS50885"/>
    </source>
</evidence>
<name>A0A841SWY0_9BACL</name>
<organism evidence="17 18">
    <name type="scientific">Cohnella thailandensis</name>
    <dbReference type="NCBI Taxonomy" id="557557"/>
    <lineage>
        <taxon>Bacteria</taxon>
        <taxon>Bacillati</taxon>
        <taxon>Bacillota</taxon>
        <taxon>Bacilli</taxon>
        <taxon>Bacillales</taxon>
        <taxon>Paenibacillaceae</taxon>
        <taxon>Cohnella</taxon>
    </lineage>
</organism>
<feature type="transmembrane region" description="Helical" evidence="14">
    <location>
        <begin position="307"/>
        <end position="327"/>
    </location>
</feature>
<comment type="caution">
    <text evidence="17">The sequence shown here is derived from an EMBL/GenBank/DDBJ whole genome shotgun (WGS) entry which is preliminary data.</text>
</comment>
<dbReference type="GO" id="GO:0000155">
    <property type="term" value="F:phosphorelay sensor kinase activity"/>
    <property type="evidence" value="ECO:0007669"/>
    <property type="project" value="InterPro"/>
</dbReference>
<dbReference type="CDD" id="cd12912">
    <property type="entry name" value="PDC2_MCP_like"/>
    <property type="match status" value="1"/>
</dbReference>
<keyword evidence="6" id="KW-0808">Transferase</keyword>
<dbReference type="PANTHER" id="PTHR34220">
    <property type="entry name" value="SENSOR HISTIDINE KINASE YPDA"/>
    <property type="match status" value="1"/>
</dbReference>
<dbReference type="InterPro" id="IPR036890">
    <property type="entry name" value="HATPase_C_sf"/>
</dbReference>
<feature type="domain" description="HAMP" evidence="16">
    <location>
        <begin position="328"/>
        <end position="381"/>
    </location>
</feature>
<dbReference type="SUPFAM" id="SSF158472">
    <property type="entry name" value="HAMP domain-like"/>
    <property type="match status" value="1"/>
</dbReference>
<evidence type="ECO:0000256" key="13">
    <source>
        <dbReference type="ARBA" id="ARBA00023136"/>
    </source>
</evidence>
<evidence type="ECO:0000256" key="5">
    <source>
        <dbReference type="ARBA" id="ARBA00022553"/>
    </source>
</evidence>
<feature type="domain" description="Histidine kinase" evidence="15">
    <location>
        <begin position="499"/>
        <end position="610"/>
    </location>
</feature>
<evidence type="ECO:0000313" key="18">
    <source>
        <dbReference type="Proteomes" id="UP000535838"/>
    </source>
</evidence>
<dbReference type="SMART" id="SM00387">
    <property type="entry name" value="HATPase_c"/>
    <property type="match status" value="1"/>
</dbReference>
<dbReference type="GO" id="GO:0005524">
    <property type="term" value="F:ATP binding"/>
    <property type="evidence" value="ECO:0007669"/>
    <property type="project" value="UniProtKB-KW"/>
</dbReference>
<dbReference type="Proteomes" id="UP000535838">
    <property type="component" value="Unassembled WGS sequence"/>
</dbReference>
<dbReference type="EMBL" id="JACJVQ010000007">
    <property type="protein sequence ID" value="MBB6634645.1"/>
    <property type="molecule type" value="Genomic_DNA"/>
</dbReference>
<evidence type="ECO:0000256" key="14">
    <source>
        <dbReference type="SAM" id="Phobius"/>
    </source>
</evidence>
<protein>
    <recommendedName>
        <fullName evidence="3">histidine kinase</fullName>
        <ecNumber evidence="3">2.7.13.3</ecNumber>
    </recommendedName>
</protein>
<gene>
    <name evidence="17" type="ORF">H7B67_11035</name>
</gene>
<evidence type="ECO:0000256" key="3">
    <source>
        <dbReference type="ARBA" id="ARBA00012438"/>
    </source>
</evidence>
<keyword evidence="7 14" id="KW-0812">Transmembrane</keyword>
<evidence type="ECO:0000256" key="2">
    <source>
        <dbReference type="ARBA" id="ARBA00004651"/>
    </source>
</evidence>
<proteinExistence type="predicted"/>
<dbReference type="Pfam" id="PF00672">
    <property type="entry name" value="HAMP"/>
    <property type="match status" value="1"/>
</dbReference>
<dbReference type="Gene3D" id="6.10.340.10">
    <property type="match status" value="1"/>
</dbReference>
<evidence type="ECO:0000256" key="10">
    <source>
        <dbReference type="ARBA" id="ARBA00022840"/>
    </source>
</evidence>
<accession>A0A841SWY0</accession>
<evidence type="ECO:0000256" key="7">
    <source>
        <dbReference type="ARBA" id="ARBA00022692"/>
    </source>
</evidence>
<dbReference type="PROSITE" id="PS50109">
    <property type="entry name" value="HIS_KIN"/>
    <property type="match status" value="1"/>
</dbReference>
<evidence type="ECO:0000256" key="8">
    <source>
        <dbReference type="ARBA" id="ARBA00022741"/>
    </source>
</evidence>
<keyword evidence="11 14" id="KW-1133">Transmembrane helix</keyword>
<sequence>MRWERWLNRYSIKFKLILILLAATLSSIGLTGAFSQYFYMQAAKKDFFQFADDASYRLNRQIELYFQQMKISVSSLLAGPLPNRSDLTRAAEDVGIIQNWLASEGPTSSSLLADLQDVLNNYVALNYSEVDSTFLVAVDGRTVSNLQGIDESIEEYRSEPWFGAEMNESLKVMPTHLSEQTGNQVISLIVPVFSTDTMQLAGRLIINLRVRELEKTIVSATLAKKGYFFIVSDDGTVVYHPDSSLLGLPIQDTELADLRLNRSSSVQTIQGTEMLVSSSESELASWKLVAMVPFAEMASGVKVARDAALAAILILVAIVLIVVPIAAQRFTRPLRELKRLMEQAEKGELDVRAEVVPGKDEIQLLRHGYNRMTSRLSQLIDTVGRMKVNEMNILLGQKEAMIRALQNQINPHLLYNTLEIINSLAYVERNERIQVIAKNLGDYYRYTASIQEPFVSLREEIEHAKKYLEIVKIRFPRHFQSRFYVNEKYLDARIVKCSLQPLVENAVKYAVEPNSGSGTVIVSAYHEERDLVIEVADNGGGIPADKLEQLMLRLDGIAARTEDQLSGSPSLGIANVHARLVLHHGPRYGLSIASFEGRGTVVSIRVPLEDQSGEFRPVELEE</sequence>
<dbReference type="SMART" id="SM00304">
    <property type="entry name" value="HAMP"/>
    <property type="match status" value="1"/>
</dbReference>
<evidence type="ECO:0000256" key="9">
    <source>
        <dbReference type="ARBA" id="ARBA00022777"/>
    </source>
</evidence>
<reference evidence="17 18" key="1">
    <citation type="submission" date="2020-08" db="EMBL/GenBank/DDBJ databases">
        <title>Cohnella phylogeny.</title>
        <authorList>
            <person name="Dunlap C."/>
        </authorList>
    </citation>
    <scope>NUCLEOTIDE SEQUENCE [LARGE SCALE GENOMIC DNA]</scope>
    <source>
        <strain evidence="17 18">DSM 25241</strain>
    </source>
</reference>
<dbReference type="AlphaFoldDB" id="A0A841SWY0"/>
<keyword evidence="8" id="KW-0547">Nucleotide-binding</keyword>
<dbReference type="GO" id="GO:0005886">
    <property type="term" value="C:plasma membrane"/>
    <property type="evidence" value="ECO:0007669"/>
    <property type="project" value="UniProtKB-SubCell"/>
</dbReference>